<sequence>MRSKTFIGALLAVLVVSGGIAGFAAAQETTTEQPTDDAQTTDQPSERETTADRPDRRPTADPTYTNLSTFLDQFDLTDREKQSIEDEVSEMRADGASAHAIRLVVHGRLHQYGVTHEDMREVLFEHRLDGKLDRLQDHYDLSDEDVETVRDAVETAREDGANPGELREVALDTLEELGYDVSDLRERWNERSARNWHRHDGDRDHRRAGR</sequence>
<name>A0ABD5ZBM3_9EURY</name>
<comment type="caution">
    <text evidence="2">The sequence shown here is derived from an EMBL/GenBank/DDBJ whole genome shotgun (WGS) entry which is preliminary data.</text>
</comment>
<dbReference type="RefSeq" id="WP_390221872.1">
    <property type="nucleotide sequence ID" value="NZ_JBHTAA010000001.1"/>
</dbReference>
<reference evidence="2 3" key="1">
    <citation type="journal article" date="2019" name="Int. J. Syst. Evol. Microbiol.">
        <title>The Global Catalogue of Microorganisms (GCM) 10K type strain sequencing project: providing services to taxonomists for standard genome sequencing and annotation.</title>
        <authorList>
            <consortium name="The Broad Institute Genomics Platform"/>
            <consortium name="The Broad Institute Genome Sequencing Center for Infectious Disease"/>
            <person name="Wu L."/>
            <person name="Ma J."/>
        </authorList>
    </citation>
    <scope>NUCLEOTIDE SEQUENCE [LARGE SCALE GENOMIC DNA]</scope>
    <source>
        <strain evidence="2 3">DSM 29988</strain>
    </source>
</reference>
<dbReference type="EMBL" id="JBHTAA010000001">
    <property type="protein sequence ID" value="MFC7202574.1"/>
    <property type="molecule type" value="Genomic_DNA"/>
</dbReference>
<evidence type="ECO:0000313" key="2">
    <source>
        <dbReference type="EMBL" id="MFC7202574.1"/>
    </source>
</evidence>
<organism evidence="2 3">
    <name type="scientific">Haloferax namakaokahaiae</name>
    <dbReference type="NCBI Taxonomy" id="1748331"/>
    <lineage>
        <taxon>Archaea</taxon>
        <taxon>Methanobacteriati</taxon>
        <taxon>Methanobacteriota</taxon>
        <taxon>Stenosarchaea group</taxon>
        <taxon>Halobacteria</taxon>
        <taxon>Halobacteriales</taxon>
        <taxon>Haloferacaceae</taxon>
        <taxon>Haloferax</taxon>
    </lineage>
</organism>
<feature type="compositionally biased region" description="Low complexity" evidence="1">
    <location>
        <begin position="27"/>
        <end position="43"/>
    </location>
</feature>
<gene>
    <name evidence="2" type="ORF">ACFQJC_03545</name>
</gene>
<accession>A0ABD5ZBM3</accession>
<evidence type="ECO:0000256" key="1">
    <source>
        <dbReference type="SAM" id="MobiDB-lite"/>
    </source>
</evidence>
<keyword evidence="3" id="KW-1185">Reference proteome</keyword>
<dbReference type="AlphaFoldDB" id="A0ABD5ZBM3"/>
<protein>
    <submittedName>
        <fullName evidence="2">Uncharacterized protein</fullName>
    </submittedName>
</protein>
<dbReference type="Proteomes" id="UP001596481">
    <property type="component" value="Unassembled WGS sequence"/>
</dbReference>
<feature type="compositionally biased region" description="Basic and acidic residues" evidence="1">
    <location>
        <begin position="44"/>
        <end position="59"/>
    </location>
</feature>
<evidence type="ECO:0000313" key="3">
    <source>
        <dbReference type="Proteomes" id="UP001596481"/>
    </source>
</evidence>
<feature type="region of interest" description="Disordered" evidence="1">
    <location>
        <begin position="27"/>
        <end position="65"/>
    </location>
</feature>
<proteinExistence type="predicted"/>